<evidence type="ECO:0008006" key="5">
    <source>
        <dbReference type="Google" id="ProtNLM"/>
    </source>
</evidence>
<evidence type="ECO:0000313" key="4">
    <source>
        <dbReference type="Proteomes" id="UP000220629"/>
    </source>
</evidence>
<dbReference type="Proteomes" id="UP000220629">
    <property type="component" value="Unassembled WGS sequence"/>
</dbReference>
<proteinExistence type="predicted"/>
<name>A0A2A7SEB7_BURGA</name>
<dbReference type="RefSeq" id="WP_098151777.1">
    <property type="nucleotide sequence ID" value="NZ_CADEVR010000002.1"/>
</dbReference>
<feature type="compositionally biased region" description="Pro residues" evidence="1">
    <location>
        <begin position="152"/>
        <end position="161"/>
    </location>
</feature>
<feature type="region of interest" description="Disordered" evidence="1">
    <location>
        <begin position="145"/>
        <end position="168"/>
    </location>
</feature>
<accession>A0A2A7SEB7</accession>
<feature type="chain" id="PRO_5012744002" description="Secreted protein" evidence="2">
    <location>
        <begin position="35"/>
        <end position="257"/>
    </location>
</feature>
<organism evidence="3 4">
    <name type="scientific">Burkholderia gladioli</name>
    <name type="common">Pseudomonas marginata</name>
    <name type="synonym">Phytomonas marginata</name>
    <dbReference type="NCBI Taxonomy" id="28095"/>
    <lineage>
        <taxon>Bacteria</taxon>
        <taxon>Pseudomonadati</taxon>
        <taxon>Pseudomonadota</taxon>
        <taxon>Betaproteobacteria</taxon>
        <taxon>Burkholderiales</taxon>
        <taxon>Burkholderiaceae</taxon>
        <taxon>Burkholderia</taxon>
    </lineage>
</organism>
<evidence type="ECO:0000256" key="2">
    <source>
        <dbReference type="SAM" id="SignalP"/>
    </source>
</evidence>
<dbReference type="EMBL" id="PDDY01000001">
    <property type="protein sequence ID" value="PEH41896.1"/>
    <property type="molecule type" value="Genomic_DNA"/>
</dbReference>
<sequence length="257" mass="25818">MQAISTYPVKRLATHLLGAFGVLALLAASSACQAQPSSAAPPAAAHLLPPPGTLAPVLPRGGAVPEPLADAGPAVTLQATVSRFVTNPDGEVDGFLSHDGAIVHVGPRAGARLAAAIRPGDTVQVTGTRDAAGNLVAQRIADARSGRQLAEAPPPGVPPTPDDLRGAGLSPLSVQGEVAHVTTAPRGEPDGVILTDGTSIKLTPPVAQQFPQLLRIGASVAAQGYGTRNEYGTALQATAFGPPGNLSRLYDSPPPAP</sequence>
<evidence type="ECO:0000313" key="3">
    <source>
        <dbReference type="EMBL" id="PEH41896.1"/>
    </source>
</evidence>
<comment type="caution">
    <text evidence="3">The sequence shown here is derived from an EMBL/GenBank/DDBJ whole genome shotgun (WGS) entry which is preliminary data.</text>
</comment>
<dbReference type="AlphaFoldDB" id="A0A2A7SEB7"/>
<protein>
    <recommendedName>
        <fullName evidence="5">Secreted protein</fullName>
    </recommendedName>
</protein>
<gene>
    <name evidence="3" type="ORF">CRM94_06890</name>
</gene>
<keyword evidence="2" id="KW-0732">Signal</keyword>
<feature type="signal peptide" evidence="2">
    <location>
        <begin position="1"/>
        <end position="34"/>
    </location>
</feature>
<reference evidence="4" key="1">
    <citation type="submission" date="2017-09" db="EMBL/GenBank/DDBJ databases">
        <title>FDA dAtabase for Regulatory Grade micrObial Sequences (FDA-ARGOS): Supporting development and validation of Infectious Disease Dx tests.</title>
        <authorList>
            <person name="Minogue T."/>
            <person name="Wolcott M."/>
            <person name="Wasieloski L."/>
            <person name="Aguilar W."/>
            <person name="Moore D."/>
            <person name="Tallon L."/>
            <person name="Sadzewicz L."/>
            <person name="Ott S."/>
            <person name="Zhao X."/>
            <person name="Nagaraj S."/>
            <person name="Vavikolanu K."/>
            <person name="Aluvathingal J."/>
            <person name="Nadendla S."/>
            <person name="Sichtig H."/>
        </authorList>
    </citation>
    <scope>NUCLEOTIDE SEQUENCE [LARGE SCALE GENOMIC DNA]</scope>
    <source>
        <strain evidence="4">FDAARGOS_390</strain>
    </source>
</reference>
<evidence type="ECO:0000256" key="1">
    <source>
        <dbReference type="SAM" id="MobiDB-lite"/>
    </source>
</evidence>